<gene>
    <name evidence="9" type="ORF">ABL78_0109</name>
</gene>
<dbReference type="PIRSF" id="PIRSF022950">
    <property type="entry name" value="PPase_methylesterase_euk"/>
    <property type="match status" value="1"/>
</dbReference>
<evidence type="ECO:0000256" key="4">
    <source>
        <dbReference type="ARBA" id="ARBA00049203"/>
    </source>
</evidence>
<evidence type="ECO:0000256" key="5">
    <source>
        <dbReference type="PIRNR" id="PIRNR022950"/>
    </source>
</evidence>
<dbReference type="EC" id="3.1.1.-" evidence="5"/>
<reference evidence="9 10" key="1">
    <citation type="journal article" date="2015" name="PLoS Pathog.">
        <title>Leptomonas seymouri: Adaptations to the Dixenous Life Cycle Analyzed by Genome Sequencing, Transcriptome Profiling and Co-infection with Leishmania donovani.</title>
        <authorList>
            <person name="Kraeva N."/>
            <person name="Butenko A."/>
            <person name="Hlavacova J."/>
            <person name="Kostygov A."/>
            <person name="Myskova J."/>
            <person name="Grybchuk D."/>
            <person name="Lestinova T."/>
            <person name="Votypka J."/>
            <person name="Volf P."/>
            <person name="Opperdoes F."/>
            <person name="Flegontov P."/>
            <person name="Lukes J."/>
            <person name="Yurchenko V."/>
        </authorList>
    </citation>
    <scope>NUCLEOTIDE SEQUENCE [LARGE SCALE GENOMIC DNA]</scope>
    <source>
        <strain evidence="9 10">ATCC 30220</strain>
    </source>
</reference>
<keyword evidence="2 5" id="KW-0719">Serine esterase</keyword>
<dbReference type="AlphaFoldDB" id="A0A0N0P9A5"/>
<dbReference type="Proteomes" id="UP000038009">
    <property type="component" value="Unassembled WGS sequence"/>
</dbReference>
<dbReference type="Pfam" id="PF12697">
    <property type="entry name" value="Abhydrolase_6"/>
    <property type="match status" value="1"/>
</dbReference>
<evidence type="ECO:0000256" key="3">
    <source>
        <dbReference type="ARBA" id="ARBA00022801"/>
    </source>
</evidence>
<name>A0A0N0P9A5_LEPSE</name>
<dbReference type="OrthoDB" id="194865at2759"/>
<keyword evidence="3 5" id="KW-0378">Hydrolase</keyword>
<organism evidence="9 10">
    <name type="scientific">Leptomonas seymouri</name>
    <dbReference type="NCBI Taxonomy" id="5684"/>
    <lineage>
        <taxon>Eukaryota</taxon>
        <taxon>Discoba</taxon>
        <taxon>Euglenozoa</taxon>
        <taxon>Kinetoplastea</taxon>
        <taxon>Metakinetoplastina</taxon>
        <taxon>Trypanosomatida</taxon>
        <taxon>Trypanosomatidae</taxon>
        <taxon>Leishmaniinae</taxon>
        <taxon>Leptomonas</taxon>
    </lineage>
</organism>
<dbReference type="InterPro" id="IPR016812">
    <property type="entry name" value="PPase_methylesterase_euk"/>
</dbReference>
<evidence type="ECO:0000256" key="2">
    <source>
        <dbReference type="ARBA" id="ARBA00022487"/>
    </source>
</evidence>
<keyword evidence="10" id="KW-1185">Reference proteome</keyword>
<evidence type="ECO:0000259" key="8">
    <source>
        <dbReference type="Pfam" id="PF12697"/>
    </source>
</evidence>
<comment type="similarity">
    <text evidence="1 5">Belongs to the AB hydrolase superfamily.</text>
</comment>
<dbReference type="PANTHER" id="PTHR14189:SF0">
    <property type="entry name" value="PROTEIN PHOSPHATASE METHYLESTERASE 1"/>
    <property type="match status" value="1"/>
</dbReference>
<feature type="active site" evidence="6">
    <location>
        <position position="201"/>
    </location>
</feature>
<dbReference type="PANTHER" id="PTHR14189">
    <property type="entry name" value="PROTEIN PHOSPHATASE METHYLESTERASE-1 RELATED"/>
    <property type="match status" value="1"/>
</dbReference>
<dbReference type="InterPro" id="IPR029058">
    <property type="entry name" value="AB_hydrolase_fold"/>
</dbReference>
<dbReference type="VEuPathDB" id="TriTrypDB:Lsey_0001_1090"/>
<sequence length="378" mass="41596">MTAESTSIFLPSKTDGFFTNAQGEKFHYTIFTPSLTAAPPSNADGNFPVLLCVHGAGMSGDCFFRMAHELQRRGNASADDQAPQTLPSSALGGRGLAQMPEPAALTTEATSAASADNMDMYILTYDQRCHGQSTFAGGEDHLEMEVLMEDFLSFLRYAKQTLFPHSNFFPMGHSLGGSVVARALNGNRAAQERISGVFMIDIVEGTAQMSLAHMSEYLKRRPSCFPSVEDAEAWFLHFGGMQSPQGAAVSVPPLLKQNPETKLWHWRTDLRKMESVWGGWFTGLDEAFVSLPCAKMLCTANAERLDKALTVAQMQGKFQFEVMGNGCGHYVMDDATAMLAAKVCRFVKRNEVLVQKLQQLNMRIPKQHNTTTSPPDRM</sequence>
<protein>
    <recommendedName>
        <fullName evidence="5">Protein phosphatase methylesterase 1</fullName>
        <shortName evidence="5">PME-1</shortName>
        <ecNumber evidence="5">3.1.1.-</ecNumber>
    </recommendedName>
</protein>
<dbReference type="GO" id="GO:0051723">
    <property type="term" value="F:protein methylesterase activity"/>
    <property type="evidence" value="ECO:0007669"/>
    <property type="project" value="UniProtKB-EC"/>
</dbReference>
<dbReference type="InterPro" id="IPR000073">
    <property type="entry name" value="AB_hydrolase_1"/>
</dbReference>
<evidence type="ECO:0000256" key="7">
    <source>
        <dbReference type="SAM" id="MobiDB-lite"/>
    </source>
</evidence>
<dbReference type="Gene3D" id="3.40.50.1820">
    <property type="entry name" value="alpha/beta hydrolase"/>
    <property type="match status" value="1"/>
</dbReference>
<accession>A0A0N0P9A5</accession>
<evidence type="ECO:0000256" key="1">
    <source>
        <dbReference type="ARBA" id="ARBA00008645"/>
    </source>
</evidence>
<dbReference type="OMA" id="GHSMHED"/>
<feature type="active site" evidence="6">
    <location>
        <position position="174"/>
    </location>
</feature>
<dbReference type="EMBL" id="LJSK01000001">
    <property type="protein sequence ID" value="KPI90876.1"/>
    <property type="molecule type" value="Genomic_DNA"/>
</dbReference>
<comment type="caution">
    <text evidence="9">The sequence shown here is derived from an EMBL/GenBank/DDBJ whole genome shotgun (WGS) entry which is preliminary data.</text>
</comment>
<dbReference type="SUPFAM" id="SSF53474">
    <property type="entry name" value="alpha/beta-Hydrolases"/>
    <property type="match status" value="1"/>
</dbReference>
<comment type="catalytic activity">
    <reaction evidence="4">
        <text>[phosphatase 2A protein]-C-terminal L-leucine methyl ester + H2O = [phosphatase 2A protein]-C-terminal L-leucine + methanol + H(+)</text>
        <dbReference type="Rhea" id="RHEA:48548"/>
        <dbReference type="Rhea" id="RHEA-COMP:12134"/>
        <dbReference type="Rhea" id="RHEA-COMP:12135"/>
        <dbReference type="ChEBI" id="CHEBI:15377"/>
        <dbReference type="ChEBI" id="CHEBI:15378"/>
        <dbReference type="ChEBI" id="CHEBI:17790"/>
        <dbReference type="ChEBI" id="CHEBI:90516"/>
        <dbReference type="ChEBI" id="CHEBI:90517"/>
        <dbReference type="EC" id="3.1.1.89"/>
    </reaction>
</comment>
<evidence type="ECO:0000313" key="9">
    <source>
        <dbReference type="EMBL" id="KPI90876.1"/>
    </source>
</evidence>
<feature type="domain" description="AB hydrolase-1" evidence="8">
    <location>
        <begin position="50"/>
        <end position="338"/>
    </location>
</feature>
<evidence type="ECO:0000313" key="10">
    <source>
        <dbReference type="Proteomes" id="UP000038009"/>
    </source>
</evidence>
<feature type="region of interest" description="Disordered" evidence="7">
    <location>
        <begin position="74"/>
        <end position="94"/>
    </location>
</feature>
<feature type="active site" evidence="6">
    <location>
        <position position="329"/>
    </location>
</feature>
<proteinExistence type="inferred from homology"/>
<evidence type="ECO:0000256" key="6">
    <source>
        <dbReference type="PIRSR" id="PIRSR022950-1"/>
    </source>
</evidence>
<comment type="function">
    <text evidence="5">Demethylates proteins that have been reversibly carboxymethylated.</text>
</comment>